<organism evidence="3 4">
    <name type="scientific">Mangrovimicrobium sediminis</name>
    <dbReference type="NCBI Taxonomy" id="2562682"/>
    <lineage>
        <taxon>Bacteria</taxon>
        <taxon>Pseudomonadati</taxon>
        <taxon>Pseudomonadota</taxon>
        <taxon>Gammaproteobacteria</taxon>
        <taxon>Cellvibrionales</taxon>
        <taxon>Halieaceae</taxon>
        <taxon>Mangrovimicrobium</taxon>
    </lineage>
</organism>
<evidence type="ECO:0008006" key="5">
    <source>
        <dbReference type="Google" id="ProtNLM"/>
    </source>
</evidence>
<gene>
    <name evidence="3" type="ORF">E4634_07460</name>
</gene>
<sequence>MRAALLSIALCGFAAPGQAATLDAMLTLSPGDSTYLWSVESSYLRPGDYVGITIDGGADTSTTIMNIFGFDILAWESVDIVYSLAAIDSVNNFSDPTALTWFTSSVNSLTASLMAGMDYILSIQCVGDCLLAKIKTHIDVDAVPLPAAVWLFASVLAGFAMFRKRQAA</sequence>
<feature type="signal peptide" evidence="2">
    <location>
        <begin position="1"/>
        <end position="19"/>
    </location>
</feature>
<dbReference type="RefSeq" id="WP_135442381.1">
    <property type="nucleotide sequence ID" value="NZ_SRLE01000006.1"/>
</dbReference>
<evidence type="ECO:0000256" key="1">
    <source>
        <dbReference type="SAM" id="Phobius"/>
    </source>
</evidence>
<evidence type="ECO:0000313" key="3">
    <source>
        <dbReference type="EMBL" id="TGD73970.1"/>
    </source>
</evidence>
<accession>A0A4Z0M3E7</accession>
<comment type="caution">
    <text evidence="3">The sequence shown here is derived from an EMBL/GenBank/DDBJ whole genome shotgun (WGS) entry which is preliminary data.</text>
</comment>
<dbReference type="AlphaFoldDB" id="A0A4Z0M3E7"/>
<keyword evidence="1" id="KW-0472">Membrane</keyword>
<evidence type="ECO:0000256" key="2">
    <source>
        <dbReference type="SAM" id="SignalP"/>
    </source>
</evidence>
<feature type="transmembrane region" description="Helical" evidence="1">
    <location>
        <begin position="143"/>
        <end position="162"/>
    </location>
</feature>
<keyword evidence="1" id="KW-0812">Transmembrane</keyword>
<name>A0A4Z0M3E7_9GAMM</name>
<dbReference type="Proteomes" id="UP000298050">
    <property type="component" value="Unassembled WGS sequence"/>
</dbReference>
<evidence type="ECO:0000313" key="4">
    <source>
        <dbReference type="Proteomes" id="UP000298050"/>
    </source>
</evidence>
<dbReference type="OrthoDB" id="5734423at2"/>
<keyword evidence="2" id="KW-0732">Signal</keyword>
<protein>
    <recommendedName>
        <fullName evidence="5">VPLPA-CTERM sorting domain-containing protein</fullName>
    </recommendedName>
</protein>
<keyword evidence="4" id="KW-1185">Reference proteome</keyword>
<feature type="chain" id="PRO_5021420761" description="VPLPA-CTERM sorting domain-containing protein" evidence="2">
    <location>
        <begin position="20"/>
        <end position="168"/>
    </location>
</feature>
<proteinExistence type="predicted"/>
<dbReference type="EMBL" id="SRLE01000006">
    <property type="protein sequence ID" value="TGD73970.1"/>
    <property type="molecule type" value="Genomic_DNA"/>
</dbReference>
<keyword evidence="1" id="KW-1133">Transmembrane helix</keyword>
<reference evidence="3 4" key="1">
    <citation type="submission" date="2019-04" db="EMBL/GenBank/DDBJ databases">
        <title>Taxonomy of novel Haliea sp. from mangrove soil of West Coast of India.</title>
        <authorList>
            <person name="Verma A."/>
            <person name="Kumar P."/>
            <person name="Krishnamurthi S."/>
        </authorList>
    </citation>
    <scope>NUCLEOTIDE SEQUENCE [LARGE SCALE GENOMIC DNA]</scope>
    <source>
        <strain evidence="3 4">SAOS-164</strain>
    </source>
</reference>